<dbReference type="EMBL" id="DF968182">
    <property type="protein sequence ID" value="GAP42289.1"/>
    <property type="molecule type" value="Genomic_DNA"/>
</dbReference>
<sequence>MINRNFLFLAFILSWLYGAAQHQNILLGNFRDPNEPSIYIDPKNPDRMMVGVNIDTYYISDDGGYTWSEGRLFSSTLGVWGDPCIVIDTLGNYYFFHLSNPPGPAWIDQIVCQKSSDYGATWNNDKGIGLDGSKAQDKEWAAVNPLTNEICLTWTQFDEYGSLNPNDSSIIRFSKSIDQGETWSNPVRLNRVAGDCIDGDNTVEGAVPAYGPDGEIYVAWAGPGGIMFDRSTDGGNTWLDRDIFVSDQPGGWNYSIPGIYRANGLPVTCCDVSNGPDRGAIYINWSDQRNGFNDTDIWLAKSTDGGFTWSAPIRVNDDEPGKHQFFTWMTIDQSNGNLWFVFYDRRSYQDENTDVYLAVSEDGGESFLNFRVSESPFIPNQNIFFGDYTNIAVQNGVIRPVWTRLHDNQLSILTAIVDDEIVGISAEESLRPAASMTASPNPFSRTSAISFRLKDNSRVSLTLCDLFGRKLLNIMENQMLPAGKYLEHLDPGSGALRPGVYLLRLSTGTSSSVFKIVYSP</sequence>
<name>A0A0S7BXJ5_9BACT</name>
<dbReference type="InterPro" id="IPR036278">
    <property type="entry name" value="Sialidase_sf"/>
</dbReference>
<gene>
    <name evidence="1" type="ORF">TBC1_11418</name>
</gene>
<organism evidence="1">
    <name type="scientific">Lentimicrobium saccharophilum</name>
    <dbReference type="NCBI Taxonomy" id="1678841"/>
    <lineage>
        <taxon>Bacteria</taxon>
        <taxon>Pseudomonadati</taxon>
        <taxon>Bacteroidota</taxon>
        <taxon>Bacteroidia</taxon>
        <taxon>Bacteroidales</taxon>
        <taxon>Lentimicrobiaceae</taxon>
        <taxon>Lentimicrobium</taxon>
    </lineage>
</organism>
<dbReference type="OrthoDB" id="7294637at2"/>
<dbReference type="Gene3D" id="2.120.10.10">
    <property type="match status" value="3"/>
</dbReference>
<keyword evidence="2" id="KW-1185">Reference proteome</keyword>
<proteinExistence type="predicted"/>
<reference evidence="1" key="1">
    <citation type="journal article" date="2015" name="Genome Announc.">
        <title>Draft Genome Sequence of Bacteroidales Strain TBC1, a Novel Isolate from a Methanogenic Wastewater Treatment System.</title>
        <authorList>
            <person name="Tourlousse D.M."/>
            <person name="Matsuura N."/>
            <person name="Sun L."/>
            <person name="Toyonaga M."/>
            <person name="Kuroda K."/>
            <person name="Ohashi A."/>
            <person name="Cruz R."/>
            <person name="Yamaguchi T."/>
            <person name="Sekiguchi Y."/>
        </authorList>
    </citation>
    <scope>NUCLEOTIDE SEQUENCE [LARGE SCALE GENOMIC DNA]</scope>
    <source>
        <strain evidence="1">TBC1</strain>
    </source>
</reference>
<evidence type="ECO:0000313" key="1">
    <source>
        <dbReference type="EMBL" id="GAP42289.1"/>
    </source>
</evidence>
<dbReference type="RefSeq" id="WP_082189445.1">
    <property type="nucleotide sequence ID" value="NZ_DF968182.1"/>
</dbReference>
<accession>A0A0S7BXJ5</accession>
<dbReference type="CDD" id="cd15482">
    <property type="entry name" value="Sialidase_non-viral"/>
    <property type="match status" value="1"/>
</dbReference>
<dbReference type="NCBIfam" id="TIGR04183">
    <property type="entry name" value="Por_Secre_tail"/>
    <property type="match status" value="1"/>
</dbReference>
<dbReference type="AlphaFoldDB" id="A0A0S7BXJ5"/>
<dbReference type="InterPro" id="IPR026444">
    <property type="entry name" value="Secre_tail"/>
</dbReference>
<evidence type="ECO:0000313" key="2">
    <source>
        <dbReference type="Proteomes" id="UP000053091"/>
    </source>
</evidence>
<dbReference type="Proteomes" id="UP000053091">
    <property type="component" value="Unassembled WGS sequence"/>
</dbReference>
<dbReference type="STRING" id="1678841.TBC1_11418"/>
<protein>
    <submittedName>
        <fullName evidence="1">Protein containing Por secretion system C-terminal sorting domain</fullName>
    </submittedName>
</protein>
<dbReference type="SUPFAM" id="SSF50939">
    <property type="entry name" value="Sialidases"/>
    <property type="match status" value="1"/>
</dbReference>